<evidence type="ECO:0000256" key="8">
    <source>
        <dbReference type="ARBA" id="ARBA00022989"/>
    </source>
</evidence>
<accession>A0A0S2MS69</accession>
<geneLocation type="mitochondrion" evidence="14"/>
<evidence type="ECO:0000256" key="5">
    <source>
        <dbReference type="ARBA" id="ARBA00022547"/>
    </source>
</evidence>
<gene>
    <name evidence="14" type="primary">atp8</name>
</gene>
<sequence>MPQMAPLSWLYLFILFLTIFLLFNIKNYYIFYYKIKLLDKKKYVLYNWKW</sequence>
<comment type="subcellular location">
    <subcellularLocation>
        <location evidence="1 12">Mitochondrion membrane</location>
        <topology evidence="1 12">Single-pass membrane protein</topology>
    </subcellularLocation>
</comment>
<dbReference type="GO" id="GO:0045259">
    <property type="term" value="C:proton-transporting ATP synthase complex"/>
    <property type="evidence" value="ECO:0007669"/>
    <property type="project" value="UniProtKB-KW"/>
</dbReference>
<dbReference type="Pfam" id="PF00895">
    <property type="entry name" value="ATP-synt_8"/>
    <property type="match status" value="1"/>
</dbReference>
<evidence type="ECO:0000256" key="4">
    <source>
        <dbReference type="ARBA" id="ARBA00022448"/>
    </source>
</evidence>
<keyword evidence="6 12" id="KW-0812">Transmembrane</keyword>
<comment type="subunit">
    <text evidence="3">F-type ATPases have 2 components, CF(1) - the catalytic core - and CF(0) - the membrane proton channel.</text>
</comment>
<dbReference type="InterPro" id="IPR001421">
    <property type="entry name" value="ATP8_metazoa"/>
</dbReference>
<dbReference type="GO" id="GO:0031966">
    <property type="term" value="C:mitochondrial membrane"/>
    <property type="evidence" value="ECO:0007669"/>
    <property type="project" value="UniProtKB-SubCell"/>
</dbReference>
<proteinExistence type="inferred from homology"/>
<evidence type="ECO:0000256" key="9">
    <source>
        <dbReference type="ARBA" id="ARBA00023065"/>
    </source>
</evidence>
<dbReference type="AlphaFoldDB" id="A0A0S2MS69"/>
<evidence type="ECO:0000256" key="2">
    <source>
        <dbReference type="ARBA" id="ARBA00008892"/>
    </source>
</evidence>
<evidence type="ECO:0000256" key="3">
    <source>
        <dbReference type="ARBA" id="ARBA00011291"/>
    </source>
</evidence>
<evidence type="ECO:0000256" key="10">
    <source>
        <dbReference type="ARBA" id="ARBA00023128"/>
    </source>
</evidence>
<dbReference type="EMBL" id="JX412849">
    <property type="protein sequence ID" value="ALO77565.1"/>
    <property type="molecule type" value="Genomic_DNA"/>
</dbReference>
<keyword evidence="4 12" id="KW-0813">Transport</keyword>
<evidence type="ECO:0000256" key="13">
    <source>
        <dbReference type="SAM" id="Phobius"/>
    </source>
</evidence>
<evidence type="ECO:0000256" key="11">
    <source>
        <dbReference type="ARBA" id="ARBA00023136"/>
    </source>
</evidence>
<dbReference type="GO" id="GO:0015986">
    <property type="term" value="P:proton motive force-driven ATP synthesis"/>
    <property type="evidence" value="ECO:0007669"/>
    <property type="project" value="InterPro"/>
</dbReference>
<dbReference type="GO" id="GO:0015078">
    <property type="term" value="F:proton transmembrane transporter activity"/>
    <property type="evidence" value="ECO:0007669"/>
    <property type="project" value="InterPro"/>
</dbReference>
<comment type="similarity">
    <text evidence="2 12">Belongs to the ATPase protein 8 family.</text>
</comment>
<keyword evidence="11 13" id="KW-0472">Membrane</keyword>
<evidence type="ECO:0000256" key="6">
    <source>
        <dbReference type="ARBA" id="ARBA00022692"/>
    </source>
</evidence>
<protein>
    <recommendedName>
        <fullName evidence="12">ATP synthase complex subunit 8</fullName>
    </recommendedName>
</protein>
<evidence type="ECO:0000313" key="14">
    <source>
        <dbReference type="EMBL" id="ALO77565.1"/>
    </source>
</evidence>
<keyword evidence="5 12" id="KW-0138">CF(0)</keyword>
<name>A0A0S2MS69_9CUCU</name>
<organism evidence="14">
    <name type="scientific">Lamiinae sp. GENSP02</name>
    <dbReference type="NCBI Taxonomy" id="1205560"/>
    <lineage>
        <taxon>Eukaryota</taxon>
        <taxon>Metazoa</taxon>
        <taxon>Ecdysozoa</taxon>
        <taxon>Arthropoda</taxon>
        <taxon>Hexapoda</taxon>
        <taxon>Insecta</taxon>
        <taxon>Pterygota</taxon>
        <taxon>Neoptera</taxon>
        <taxon>Endopterygota</taxon>
        <taxon>Coleoptera</taxon>
        <taxon>Polyphaga</taxon>
        <taxon>Cucujiformia</taxon>
        <taxon>Chrysomeloidea</taxon>
        <taxon>Cerambycidae</taxon>
        <taxon>Lamiinae</taxon>
    </lineage>
</organism>
<evidence type="ECO:0000256" key="1">
    <source>
        <dbReference type="ARBA" id="ARBA00004304"/>
    </source>
</evidence>
<reference evidence="14" key="1">
    <citation type="submission" date="2012-06" db="EMBL/GenBank/DDBJ databases">
        <title>Mitogenomics of the Coleoptera under dense taxon sampling.</title>
        <authorList>
            <person name="Timmermans M.J.T.N."/>
            <person name="Lim J."/>
            <person name="Dodsworth S."/>
            <person name="Haran J."/>
            <person name="Ahrens D."/>
            <person name="Bocak L."/>
            <person name="London A."/>
            <person name="Culverwell L."/>
            <person name="Vogler A.P."/>
        </authorList>
    </citation>
    <scope>NUCLEOTIDE SEQUENCE</scope>
</reference>
<keyword evidence="9 12" id="KW-0406">Ion transport</keyword>
<keyword evidence="7 12" id="KW-0375">Hydrogen ion transport</keyword>
<keyword evidence="10 12" id="KW-0496">Mitochondrion</keyword>
<keyword evidence="8 13" id="KW-1133">Transmembrane helix</keyword>
<evidence type="ECO:0000256" key="7">
    <source>
        <dbReference type="ARBA" id="ARBA00022781"/>
    </source>
</evidence>
<evidence type="ECO:0000256" key="12">
    <source>
        <dbReference type="RuleBase" id="RU003661"/>
    </source>
</evidence>
<feature type="transmembrane region" description="Helical" evidence="13">
    <location>
        <begin position="6"/>
        <end position="25"/>
    </location>
</feature>